<dbReference type="Proteomes" id="UP000054988">
    <property type="component" value="Unassembled WGS sequence"/>
</dbReference>
<name>A0A0W0F6Q3_MONRR</name>
<evidence type="ECO:0000313" key="4">
    <source>
        <dbReference type="EMBL" id="KTB31953.1"/>
    </source>
</evidence>
<organism evidence="4 5">
    <name type="scientific">Moniliophthora roreri</name>
    <name type="common">Frosty pod rot fungus</name>
    <name type="synonym">Monilia roreri</name>
    <dbReference type="NCBI Taxonomy" id="221103"/>
    <lineage>
        <taxon>Eukaryota</taxon>
        <taxon>Fungi</taxon>
        <taxon>Dikarya</taxon>
        <taxon>Basidiomycota</taxon>
        <taxon>Agaricomycotina</taxon>
        <taxon>Agaricomycetes</taxon>
        <taxon>Agaricomycetidae</taxon>
        <taxon>Agaricales</taxon>
        <taxon>Marasmiineae</taxon>
        <taxon>Marasmiaceae</taxon>
        <taxon>Moniliophthora</taxon>
    </lineage>
</organism>
<dbReference type="GO" id="GO:0005975">
    <property type="term" value="P:carbohydrate metabolic process"/>
    <property type="evidence" value="ECO:0007669"/>
    <property type="project" value="InterPro"/>
</dbReference>
<evidence type="ECO:0000313" key="5">
    <source>
        <dbReference type="Proteomes" id="UP000054988"/>
    </source>
</evidence>
<feature type="transmembrane region" description="Helical" evidence="2">
    <location>
        <begin position="405"/>
        <end position="430"/>
    </location>
</feature>
<keyword evidence="2" id="KW-1133">Transmembrane helix</keyword>
<gene>
    <name evidence="4" type="ORF">WG66_15474</name>
</gene>
<comment type="caution">
    <text evidence="4">The sequence shown here is derived from an EMBL/GenBank/DDBJ whole genome shotgun (WGS) entry which is preliminary data.</text>
</comment>
<dbReference type="Gene3D" id="1.50.10.20">
    <property type="match status" value="1"/>
</dbReference>
<feature type="compositionally biased region" description="Low complexity" evidence="1">
    <location>
        <begin position="479"/>
        <end position="495"/>
    </location>
</feature>
<feature type="region of interest" description="Disordered" evidence="1">
    <location>
        <begin position="465"/>
        <end position="519"/>
    </location>
</feature>
<protein>
    <recommendedName>
        <fullName evidence="6">Glycoside hydrolase family 76 protein</fullName>
    </recommendedName>
</protein>
<evidence type="ECO:0000256" key="1">
    <source>
        <dbReference type="SAM" id="MobiDB-lite"/>
    </source>
</evidence>
<feature type="signal peptide" evidence="3">
    <location>
        <begin position="1"/>
        <end position="15"/>
    </location>
</feature>
<keyword evidence="2" id="KW-0472">Membrane</keyword>
<evidence type="ECO:0000256" key="3">
    <source>
        <dbReference type="SAM" id="SignalP"/>
    </source>
</evidence>
<accession>A0A0W0F6Q3</accession>
<dbReference type="EMBL" id="LATX01002276">
    <property type="protein sequence ID" value="KTB31953.1"/>
    <property type="molecule type" value="Genomic_DNA"/>
</dbReference>
<proteinExistence type="predicted"/>
<feature type="chain" id="PRO_5013289038" description="Glycoside hydrolase family 76 protein" evidence="3">
    <location>
        <begin position="16"/>
        <end position="519"/>
    </location>
</feature>
<reference evidence="4 5" key="1">
    <citation type="submission" date="2015-12" db="EMBL/GenBank/DDBJ databases">
        <title>Draft genome sequence of Moniliophthora roreri, the causal agent of frosty pod rot of cacao.</title>
        <authorList>
            <person name="Aime M.C."/>
            <person name="Diaz-Valderrama J.R."/>
            <person name="Kijpornyongpan T."/>
            <person name="Phillips-Mora W."/>
        </authorList>
    </citation>
    <scope>NUCLEOTIDE SEQUENCE [LARGE SCALE GENOMIC DNA]</scope>
    <source>
        <strain evidence="4 5">MCA 2952</strain>
    </source>
</reference>
<evidence type="ECO:0000256" key="2">
    <source>
        <dbReference type="SAM" id="Phobius"/>
    </source>
</evidence>
<dbReference type="SUPFAM" id="SSF48208">
    <property type="entry name" value="Six-hairpin glycosidases"/>
    <property type="match status" value="1"/>
</dbReference>
<keyword evidence="3" id="KW-0732">Signal</keyword>
<keyword evidence="2" id="KW-0812">Transmembrane</keyword>
<dbReference type="AlphaFoldDB" id="A0A0W0F6Q3"/>
<sequence>MVTVAGLWFLGGATAIFCPLIAGQSIPSSWREPAITIPRHESIQRAKAAIDRYFSTLPAPGASNLGDWLGLSQFCIEMADFDLLTGQDSYKQIALLGAECDAFGNAAARAYEAYKDEDFLNYTVEAWNWGRKFTVSEENINAISVKNFTLQKTCGIASMTGGTFGLNTTDDTLLDSWATGNFLVQVITHLLSASLYKITSNETYLSAANSAAGFLRSYMYKNQGLVVSAISGKEEEQCRSQQDTPAYNTGIILQGISLLKSINSSTEDNGLINDIVVGESLNSQWHNSGGILTTADVSGIYIPRGLLQTYNATSDPTLRNYISAYLSTQYNAVIDLASGPGNTYAPSWTGPAASSFDIHGQSSAISILLAGIPLANETVTIPPSAPLPDPTATSFTLSESSKTPVASIVGGVIGSLVFVGGVATFALVLYRHRRFQERQGQVHIALHITESGYNGGHINVVPPRIRIDTTPRPRPPPSTTDSTVLSDTTMTLTSSEQAENEQPKGHWGPPPAYASQWAP</sequence>
<dbReference type="InterPro" id="IPR008928">
    <property type="entry name" value="6-hairpin_glycosidase_sf"/>
</dbReference>
<evidence type="ECO:0008006" key="6">
    <source>
        <dbReference type="Google" id="ProtNLM"/>
    </source>
</evidence>